<reference evidence="2" key="1">
    <citation type="submission" date="2020-06" db="EMBL/GenBank/DDBJ databases">
        <authorList>
            <person name="Li T."/>
            <person name="Hu X."/>
            <person name="Zhang T."/>
            <person name="Song X."/>
            <person name="Zhang H."/>
            <person name="Dai N."/>
            <person name="Sheng W."/>
            <person name="Hou X."/>
            <person name="Wei L."/>
        </authorList>
    </citation>
    <scope>NUCLEOTIDE SEQUENCE</scope>
    <source>
        <strain evidence="2">G02</strain>
        <tissue evidence="2">Leaf</tissue>
    </source>
</reference>
<name>A0AAW2TEG5_SESRA</name>
<feature type="compositionally biased region" description="Basic and acidic residues" evidence="1">
    <location>
        <begin position="71"/>
        <end position="100"/>
    </location>
</feature>
<accession>A0AAW2TEG5</accession>
<evidence type="ECO:0000256" key="1">
    <source>
        <dbReference type="SAM" id="MobiDB-lite"/>
    </source>
</evidence>
<feature type="region of interest" description="Disordered" evidence="1">
    <location>
        <begin position="59"/>
        <end position="100"/>
    </location>
</feature>
<comment type="caution">
    <text evidence="2">The sequence shown here is derived from an EMBL/GenBank/DDBJ whole genome shotgun (WGS) entry which is preliminary data.</text>
</comment>
<proteinExistence type="predicted"/>
<dbReference type="EMBL" id="JACGWJ010000008">
    <property type="protein sequence ID" value="KAL0403175.1"/>
    <property type="molecule type" value="Genomic_DNA"/>
</dbReference>
<protein>
    <submittedName>
        <fullName evidence="2">Uncharacterized protein</fullName>
    </submittedName>
</protein>
<gene>
    <name evidence="2" type="ORF">Sradi_1958300</name>
</gene>
<evidence type="ECO:0000313" key="2">
    <source>
        <dbReference type="EMBL" id="KAL0403175.1"/>
    </source>
</evidence>
<feature type="compositionally biased region" description="Polar residues" evidence="1">
    <location>
        <begin position="59"/>
        <end position="70"/>
    </location>
</feature>
<reference evidence="2" key="2">
    <citation type="journal article" date="2024" name="Plant">
        <title>Genomic evolution and insights into agronomic trait innovations of Sesamum species.</title>
        <authorList>
            <person name="Miao H."/>
            <person name="Wang L."/>
            <person name="Qu L."/>
            <person name="Liu H."/>
            <person name="Sun Y."/>
            <person name="Le M."/>
            <person name="Wang Q."/>
            <person name="Wei S."/>
            <person name="Zheng Y."/>
            <person name="Lin W."/>
            <person name="Duan Y."/>
            <person name="Cao H."/>
            <person name="Xiong S."/>
            <person name="Wang X."/>
            <person name="Wei L."/>
            <person name="Li C."/>
            <person name="Ma Q."/>
            <person name="Ju M."/>
            <person name="Zhao R."/>
            <person name="Li G."/>
            <person name="Mu C."/>
            <person name="Tian Q."/>
            <person name="Mei H."/>
            <person name="Zhang T."/>
            <person name="Gao T."/>
            <person name="Zhang H."/>
        </authorList>
    </citation>
    <scope>NUCLEOTIDE SEQUENCE</scope>
    <source>
        <strain evidence="2">G02</strain>
    </source>
</reference>
<organism evidence="2">
    <name type="scientific">Sesamum radiatum</name>
    <name type="common">Black benniseed</name>
    <dbReference type="NCBI Taxonomy" id="300843"/>
    <lineage>
        <taxon>Eukaryota</taxon>
        <taxon>Viridiplantae</taxon>
        <taxon>Streptophyta</taxon>
        <taxon>Embryophyta</taxon>
        <taxon>Tracheophyta</taxon>
        <taxon>Spermatophyta</taxon>
        <taxon>Magnoliopsida</taxon>
        <taxon>eudicotyledons</taxon>
        <taxon>Gunneridae</taxon>
        <taxon>Pentapetalae</taxon>
        <taxon>asterids</taxon>
        <taxon>lamiids</taxon>
        <taxon>Lamiales</taxon>
        <taxon>Pedaliaceae</taxon>
        <taxon>Sesamum</taxon>
    </lineage>
</organism>
<sequence>MLVLLQLRQAKTEIISASKVAYRFLAGVASNNSVVAPESPGNSTRGSPRFQTTWFKNLISNGAKPSNSSETENKNDEEAAHQQQRQEDEAPLRLNPHRDI</sequence>
<dbReference type="AlphaFoldDB" id="A0AAW2TEG5"/>